<dbReference type="Proteomes" id="UP000266177">
    <property type="component" value="Unassembled WGS sequence"/>
</dbReference>
<evidence type="ECO:0000313" key="3">
    <source>
        <dbReference type="Proteomes" id="UP000266177"/>
    </source>
</evidence>
<accession>A0A3A3GN11</accession>
<organism evidence="2 3">
    <name type="scientific">Paenibacillus thiaminolyticus</name>
    <name type="common">Bacillus thiaminolyticus</name>
    <dbReference type="NCBI Taxonomy" id="49283"/>
    <lineage>
        <taxon>Bacteria</taxon>
        <taxon>Bacillati</taxon>
        <taxon>Bacillota</taxon>
        <taxon>Bacilli</taxon>
        <taxon>Bacillales</taxon>
        <taxon>Paenibacillaceae</taxon>
        <taxon>Paenibacillus</taxon>
    </lineage>
</organism>
<name>A0A3A3GN11_PANTH</name>
<dbReference type="EMBL" id="QYZD01000007">
    <property type="protein sequence ID" value="RJG24349.1"/>
    <property type="molecule type" value="Genomic_DNA"/>
</dbReference>
<dbReference type="AlphaFoldDB" id="A0A3A3GN11"/>
<dbReference type="Pfam" id="PF13731">
    <property type="entry name" value="WxL"/>
    <property type="match status" value="1"/>
</dbReference>
<feature type="domain" description="WxL" evidence="1">
    <location>
        <begin position="118"/>
        <end position="176"/>
    </location>
</feature>
<evidence type="ECO:0000313" key="2">
    <source>
        <dbReference type="EMBL" id="RJG24349.1"/>
    </source>
</evidence>
<protein>
    <recommendedName>
        <fullName evidence="1">WxL domain-containing protein</fullName>
    </recommendedName>
</protein>
<sequence length="225" mass="24785">MPIDAGAGYAIRGNWIDLDSDSVDLYYAIDGNEPVTFASQAANSANKGEEVAYQYAIPADQLPVGTHLIEVYAIDDTGRKSNVEIVTVHVTGKLVFTHAAQYISFEQAKIASHPSLSTRTLDWDIRVQDTRGKGSSWRLSATLAEPFTDDRGHELKDALIYVDEKGIETTMEPGIAVDVYTNATQDDQEISIDWEKNQGIVMKLNPYAYAGNYTGVIHWDLVDAP</sequence>
<proteinExistence type="predicted"/>
<dbReference type="InterPro" id="IPR027994">
    <property type="entry name" value="WxL_dom"/>
</dbReference>
<comment type="caution">
    <text evidence="2">The sequence shown here is derived from an EMBL/GenBank/DDBJ whole genome shotgun (WGS) entry which is preliminary data.</text>
</comment>
<gene>
    <name evidence="2" type="ORF">DQX05_10885</name>
</gene>
<evidence type="ECO:0000259" key="1">
    <source>
        <dbReference type="Pfam" id="PF13731"/>
    </source>
</evidence>
<reference evidence="2 3" key="1">
    <citation type="submission" date="2018-09" db="EMBL/GenBank/DDBJ databases">
        <title>Paenibacillus SK2017-BO5.</title>
        <authorList>
            <person name="Piskunova J.V."/>
            <person name="Dubiley S.A."/>
            <person name="Severinov K.V."/>
        </authorList>
    </citation>
    <scope>NUCLEOTIDE SEQUENCE [LARGE SCALE GENOMIC DNA]</scope>
    <source>
        <strain evidence="2 3">BO5</strain>
    </source>
</reference>
<dbReference type="OrthoDB" id="2306834at2"/>